<dbReference type="RefSeq" id="WP_201369015.1">
    <property type="nucleotide sequence ID" value="NZ_BNJG01000001.1"/>
</dbReference>
<organism evidence="2 3">
    <name type="scientific">Ktedonobacter robiniae</name>
    <dbReference type="NCBI Taxonomy" id="2778365"/>
    <lineage>
        <taxon>Bacteria</taxon>
        <taxon>Bacillati</taxon>
        <taxon>Chloroflexota</taxon>
        <taxon>Ktedonobacteria</taxon>
        <taxon>Ktedonobacterales</taxon>
        <taxon>Ktedonobacteraceae</taxon>
        <taxon>Ktedonobacter</taxon>
    </lineage>
</organism>
<feature type="coiled-coil region" evidence="1">
    <location>
        <begin position="4"/>
        <end position="38"/>
    </location>
</feature>
<gene>
    <name evidence="2" type="ORF">KSB_05460</name>
</gene>
<keyword evidence="1" id="KW-0175">Coiled coil</keyword>
<evidence type="ECO:0000256" key="1">
    <source>
        <dbReference type="SAM" id="Coils"/>
    </source>
</evidence>
<evidence type="ECO:0000313" key="2">
    <source>
        <dbReference type="EMBL" id="GHO52071.1"/>
    </source>
</evidence>
<dbReference type="Proteomes" id="UP000654345">
    <property type="component" value="Unassembled WGS sequence"/>
</dbReference>
<evidence type="ECO:0000313" key="3">
    <source>
        <dbReference type="Proteomes" id="UP000654345"/>
    </source>
</evidence>
<keyword evidence="3" id="KW-1185">Reference proteome</keyword>
<reference evidence="2 3" key="1">
    <citation type="journal article" date="2021" name="Int. J. Syst. Evol. Microbiol.">
        <title>Reticulibacter mediterranei gen. nov., sp. nov., within the new family Reticulibacteraceae fam. nov., and Ktedonospora formicarum gen. nov., sp. nov., Ktedonobacter robiniae sp. nov., Dictyobacter formicarum sp. nov. and Dictyobacter arantiisoli sp. nov., belonging to the class Ktedonobacteria.</title>
        <authorList>
            <person name="Yabe S."/>
            <person name="Zheng Y."/>
            <person name="Wang C.M."/>
            <person name="Sakai Y."/>
            <person name="Abe K."/>
            <person name="Yokota A."/>
            <person name="Donadio S."/>
            <person name="Cavaletti L."/>
            <person name="Monciardini P."/>
        </authorList>
    </citation>
    <scope>NUCLEOTIDE SEQUENCE [LARGE SCALE GENOMIC DNA]</scope>
    <source>
        <strain evidence="2 3">SOSP1-30</strain>
    </source>
</reference>
<sequence>MGGFEHLLQAVKQQQQLMGELEAENQELRRQLTELREGQGIYLDINGQRFALSVDGIIAEASSSTFAPVVTIEETEAEAKVEEVSLAEYNVVPQQVEEEVAAEEELPALPAAPKTPFLEEIMIDEFVAQTTSPISVWNGPVKEKSLESIDEEQKAALRQALSGSYILE</sequence>
<comment type="caution">
    <text evidence="2">The sequence shown here is derived from an EMBL/GenBank/DDBJ whole genome shotgun (WGS) entry which is preliminary data.</text>
</comment>
<proteinExistence type="predicted"/>
<dbReference type="EMBL" id="BNJG01000001">
    <property type="protein sequence ID" value="GHO52071.1"/>
    <property type="molecule type" value="Genomic_DNA"/>
</dbReference>
<accession>A0ABQ3UH85</accession>
<protein>
    <submittedName>
        <fullName evidence="2">Uncharacterized protein</fullName>
    </submittedName>
</protein>
<name>A0ABQ3UH85_9CHLR</name>